<organism evidence="2 3">
    <name type="scientific">Paenibacillus vandeheii</name>
    <dbReference type="NCBI Taxonomy" id="3035917"/>
    <lineage>
        <taxon>Bacteria</taxon>
        <taxon>Bacillati</taxon>
        <taxon>Bacillota</taxon>
        <taxon>Bacilli</taxon>
        <taxon>Bacillales</taxon>
        <taxon>Paenibacillaceae</taxon>
        <taxon>Paenibacillus</taxon>
    </lineage>
</organism>
<dbReference type="Proteomes" id="UP001174205">
    <property type="component" value="Unassembled WGS sequence"/>
</dbReference>
<dbReference type="PANTHER" id="PTHR43196:SF2">
    <property type="entry name" value="PHOSPHOADENOSINE PHOSPHOSULFATE REDUCTASE"/>
    <property type="match status" value="1"/>
</dbReference>
<dbReference type="Pfam" id="PF01507">
    <property type="entry name" value="PAPS_reduct"/>
    <property type="match status" value="1"/>
</dbReference>
<proteinExistence type="predicted"/>
<reference evidence="2" key="1">
    <citation type="submission" date="2023-03" db="EMBL/GenBank/DDBJ databases">
        <title>MT1 and MT2 Draft Genomes of Novel Species.</title>
        <authorList>
            <person name="Venkateswaran K."/>
        </authorList>
    </citation>
    <scope>NUCLEOTIDE SEQUENCE</scope>
    <source>
        <strain evidence="2">F6_3S_P_1C</strain>
    </source>
</reference>
<dbReference type="InterPro" id="IPR002500">
    <property type="entry name" value="PAPS_reduct_dom"/>
</dbReference>
<dbReference type="PANTHER" id="PTHR43196">
    <property type="entry name" value="SULFATE ADENYLYLTRANSFERASE SUBUNIT 2"/>
    <property type="match status" value="1"/>
</dbReference>
<comment type="caution">
    <text evidence="2">The sequence shown here is derived from an EMBL/GenBank/DDBJ whole genome shotgun (WGS) entry which is preliminary data.</text>
</comment>
<sequence>MANSNVQLSFEFLEDIFQDQPHLVRDRKCNEATPVVYGYKSNRIYGNNTNIFPNVPGRTDTPHMQKIYLDHIDPLESYHKIFVLFSGGKDSVASVLDLLEKGVPRSKIILLHHDIDGGSNKKMDWPATKPYCTAFAAVFGLEIRFSYREEGFWGEVYRLGSKRPVQFQDADAKMKRIEPGAWSRSEELKMLLQRAEEEGNLETKQTLEDELKSYGYRYRFPAKSPNLQTRYCSSALKIEVSDVAIKKQLDTQENCKILIVSGERRGESNNRAKYNMMELHRAHAPSRKKRFVHHYRNIIDYSEKDVWEVLKRNRVIPHPCYVVGWGRASCACCIFSSPSHFAGIKEILPDYYENIVLAEIDLNFTLDNKLSLNEYVGNAPSCVQHNQQKAIHQLVTGEITPSDIILEDKEKWTYPAGAFRHGIGGPC</sequence>
<protein>
    <submittedName>
        <fullName evidence="2">Phosphoadenosine phosphosulfate reductase family protein</fullName>
    </submittedName>
</protein>
<gene>
    <name evidence="2" type="ORF">P5G61_21650</name>
</gene>
<evidence type="ECO:0000313" key="2">
    <source>
        <dbReference type="EMBL" id="MDN4603862.1"/>
    </source>
</evidence>
<evidence type="ECO:0000313" key="3">
    <source>
        <dbReference type="Proteomes" id="UP001174205"/>
    </source>
</evidence>
<keyword evidence="3" id="KW-1185">Reference proteome</keyword>
<dbReference type="SUPFAM" id="SSF52402">
    <property type="entry name" value="Adenine nucleotide alpha hydrolases-like"/>
    <property type="match status" value="1"/>
</dbReference>
<dbReference type="InterPro" id="IPR014729">
    <property type="entry name" value="Rossmann-like_a/b/a_fold"/>
</dbReference>
<name>A0ABT8JFV4_9BACL</name>
<accession>A0ABT8JFV4</accession>
<feature type="domain" description="Phosphoadenosine phosphosulphate reductase" evidence="1">
    <location>
        <begin position="81"/>
        <end position="333"/>
    </location>
</feature>
<evidence type="ECO:0000259" key="1">
    <source>
        <dbReference type="Pfam" id="PF01507"/>
    </source>
</evidence>
<dbReference type="EMBL" id="JAROCD010000011">
    <property type="protein sequence ID" value="MDN4603862.1"/>
    <property type="molecule type" value="Genomic_DNA"/>
</dbReference>
<dbReference type="Gene3D" id="3.40.50.620">
    <property type="entry name" value="HUPs"/>
    <property type="match status" value="1"/>
</dbReference>
<dbReference type="RefSeq" id="WP_024630841.1">
    <property type="nucleotide sequence ID" value="NZ_JAROCD010000011.1"/>
</dbReference>
<dbReference type="InterPro" id="IPR050128">
    <property type="entry name" value="Sulfate_adenylyltrnsfr_sub2"/>
</dbReference>